<evidence type="ECO:0000256" key="2">
    <source>
        <dbReference type="ARBA" id="ARBA00004613"/>
    </source>
</evidence>
<keyword evidence="9" id="KW-0221">Differentiation</keyword>
<evidence type="ECO:0000256" key="13">
    <source>
        <dbReference type="ARBA" id="ARBA00023157"/>
    </source>
</evidence>
<dbReference type="InterPro" id="IPR035979">
    <property type="entry name" value="RBD_domain_sf"/>
</dbReference>
<proteinExistence type="inferred from homology"/>
<evidence type="ECO:0000256" key="4">
    <source>
        <dbReference type="ARBA" id="ARBA00022473"/>
    </source>
</evidence>
<evidence type="ECO:0000256" key="8">
    <source>
        <dbReference type="ARBA" id="ARBA00022729"/>
    </source>
</evidence>
<feature type="region of interest" description="Disordered" evidence="16">
    <location>
        <begin position="460"/>
        <end position="489"/>
    </location>
</feature>
<evidence type="ECO:0000256" key="16">
    <source>
        <dbReference type="SAM" id="MobiDB-lite"/>
    </source>
</evidence>
<evidence type="ECO:0000256" key="11">
    <source>
        <dbReference type="ARBA" id="ARBA00022989"/>
    </source>
</evidence>
<evidence type="ECO:0000256" key="1">
    <source>
        <dbReference type="ARBA" id="ARBA00004141"/>
    </source>
</evidence>
<dbReference type="FunFam" id="3.30.70.330:FF:001074">
    <property type="entry name" value="Splicing factor, arginine/serine-rich 7"/>
    <property type="match status" value="1"/>
</dbReference>
<keyword evidence="7" id="KW-0812">Transmembrane</keyword>
<dbReference type="InterPro" id="IPR000504">
    <property type="entry name" value="RRM_dom"/>
</dbReference>
<accession>A0A9Q0M5I8</accession>
<dbReference type="Pfam" id="PF00076">
    <property type="entry name" value="RRM_1"/>
    <property type="match status" value="1"/>
</dbReference>
<keyword evidence="13 14" id="KW-1015">Disulfide bond</keyword>
<feature type="region of interest" description="Disordered" evidence="16">
    <location>
        <begin position="606"/>
        <end position="643"/>
    </location>
</feature>
<evidence type="ECO:0000256" key="3">
    <source>
        <dbReference type="ARBA" id="ARBA00010054"/>
    </source>
</evidence>
<dbReference type="InterPro" id="IPR020067">
    <property type="entry name" value="Frizzled_dom"/>
</dbReference>
<feature type="compositionally biased region" description="Polar residues" evidence="16">
    <location>
        <begin position="607"/>
        <end position="621"/>
    </location>
</feature>
<dbReference type="CDD" id="cd12373">
    <property type="entry name" value="RRM_SRSF3_like"/>
    <property type="match status" value="1"/>
</dbReference>
<dbReference type="PANTHER" id="PTHR11309:SF148">
    <property type="entry name" value="SECRETED FRIZZLED-RELATED PROTEIN 1"/>
    <property type="match status" value="1"/>
</dbReference>
<keyword evidence="11" id="KW-1133">Transmembrane helix</keyword>
<keyword evidence="8" id="KW-0732">Signal</keyword>
<comment type="caution">
    <text evidence="19">The sequence shown here is derived from an EMBL/GenBank/DDBJ whole genome shotgun (WGS) entry which is preliminary data.</text>
</comment>
<dbReference type="InterPro" id="IPR007829">
    <property type="entry name" value="TM2"/>
</dbReference>
<evidence type="ECO:0000256" key="12">
    <source>
        <dbReference type="ARBA" id="ARBA00023136"/>
    </source>
</evidence>
<feature type="disulfide bond" evidence="14">
    <location>
        <begin position="422"/>
        <end position="446"/>
    </location>
</feature>
<feature type="region of interest" description="Disordered" evidence="16">
    <location>
        <begin position="75"/>
        <end position="159"/>
    </location>
</feature>
<sequence>MAHFRSWNPDCKVYVGNLQDNCLKSDVESAFSKFGPLKNVWVARNPPGFAFVEFEDSRDAEDAVRALDGTRIGSSRVRVEMSHGRSRRRGRRHSNERGGDRYPGSRGDYRRRSVSRSRSRSRSRTPPRRRYSSRTPSRSRSRSRSSPRNRPRTPPSRSVSRERLLLIFVSIDYGITTLSEDLVSTESDAVSVSSTESTPEIIEVIKRTNCNETTFCPETDYGPHSAYVPCHMLSLDFIECQDLLDHQDNQTSFDESGIGCLRFGGQNSDVLFGSRHCQVLDDIECYGSRTFIRQGFPCIRHNGHYFVTTLLFSLLLGFLGMDRFYLGHTGTAIGKIPYPSFANPPMCVPIPSNLTLCHGIKYNEMRIPNLLHHDTLNEVIQQSESWLQLTQLKCHSDTQLFLCSLFTPVCLDQTIPPCRSLCESVQKGCEPSMMKHGYSWPNMMRCDQFPFDNNMCIQSQTNQSPQLPPINKPDLGQDKQDESSSKKPESKFYRHLMNSICNSDWVIKFGSNQFRNDQLRIKKYKLVQGNMGSLPADSPLNISVNDTMTNDVITTLNSRSNVGRKKQKFIIIGVGNGSPDSPLIARVIVNWNNQTSTIKKAIKRSKMNGSCNSYKTQTNAKTKLKQGRRKQRRPNGQQRRPPN</sequence>
<evidence type="ECO:0000256" key="7">
    <source>
        <dbReference type="ARBA" id="ARBA00022692"/>
    </source>
</evidence>
<dbReference type="InterPro" id="IPR012677">
    <property type="entry name" value="Nucleotide-bd_a/b_plait_sf"/>
</dbReference>
<dbReference type="GO" id="GO:0016020">
    <property type="term" value="C:membrane"/>
    <property type="evidence" value="ECO:0007669"/>
    <property type="project" value="UniProtKB-SubCell"/>
</dbReference>
<dbReference type="GO" id="GO:0035567">
    <property type="term" value="P:non-canonical Wnt signaling pathway"/>
    <property type="evidence" value="ECO:0007669"/>
    <property type="project" value="TreeGrafter"/>
</dbReference>
<reference evidence="19" key="1">
    <citation type="submission" date="2022-12" db="EMBL/GenBank/DDBJ databases">
        <title>Genome assemblies of Blomia tropicalis.</title>
        <authorList>
            <person name="Cui Y."/>
        </authorList>
    </citation>
    <scope>NUCLEOTIDE SEQUENCE</scope>
    <source>
        <tissue evidence="19">Adult mites</tissue>
    </source>
</reference>
<organism evidence="19 20">
    <name type="scientific">Blomia tropicalis</name>
    <name type="common">Mite</name>
    <dbReference type="NCBI Taxonomy" id="40697"/>
    <lineage>
        <taxon>Eukaryota</taxon>
        <taxon>Metazoa</taxon>
        <taxon>Ecdysozoa</taxon>
        <taxon>Arthropoda</taxon>
        <taxon>Chelicerata</taxon>
        <taxon>Arachnida</taxon>
        <taxon>Acari</taxon>
        <taxon>Acariformes</taxon>
        <taxon>Sarcoptiformes</taxon>
        <taxon>Astigmata</taxon>
        <taxon>Glycyphagoidea</taxon>
        <taxon>Echimyopodidae</taxon>
        <taxon>Blomia</taxon>
    </lineage>
</organism>
<dbReference type="GO" id="GO:0030154">
    <property type="term" value="P:cell differentiation"/>
    <property type="evidence" value="ECO:0007669"/>
    <property type="project" value="UniProtKB-KW"/>
</dbReference>
<dbReference type="Gene3D" id="1.10.2000.10">
    <property type="entry name" value="Frizzled cysteine-rich domain"/>
    <property type="match status" value="1"/>
</dbReference>
<dbReference type="SUPFAM" id="SSF54928">
    <property type="entry name" value="RNA-binding domain, RBD"/>
    <property type="match status" value="1"/>
</dbReference>
<dbReference type="GO" id="GO:0005615">
    <property type="term" value="C:extracellular space"/>
    <property type="evidence" value="ECO:0007669"/>
    <property type="project" value="TreeGrafter"/>
</dbReference>
<feature type="compositionally biased region" description="Basic residues" evidence="16">
    <location>
        <begin position="112"/>
        <end position="151"/>
    </location>
</feature>
<dbReference type="Pfam" id="PF01392">
    <property type="entry name" value="Fz"/>
    <property type="match status" value="1"/>
</dbReference>
<dbReference type="GO" id="GO:0003723">
    <property type="term" value="F:RNA binding"/>
    <property type="evidence" value="ECO:0007669"/>
    <property type="project" value="UniProtKB-UniRule"/>
</dbReference>
<dbReference type="SMART" id="SM00360">
    <property type="entry name" value="RRM"/>
    <property type="match status" value="1"/>
</dbReference>
<keyword evidence="5" id="KW-0964">Secreted</keyword>
<evidence type="ECO:0000256" key="6">
    <source>
        <dbReference type="ARBA" id="ARBA00022687"/>
    </source>
</evidence>
<comment type="similarity">
    <text evidence="3">Belongs to the secreted frizzled-related protein (sFRP) family.</text>
</comment>
<dbReference type="InterPro" id="IPR036790">
    <property type="entry name" value="Frizzled_dom_sf"/>
</dbReference>
<dbReference type="GO" id="GO:0017147">
    <property type="term" value="F:Wnt-protein binding"/>
    <property type="evidence" value="ECO:0007669"/>
    <property type="project" value="TreeGrafter"/>
</dbReference>
<keyword evidence="12" id="KW-0472">Membrane</keyword>
<dbReference type="SMART" id="SM00063">
    <property type="entry name" value="FRI"/>
    <property type="match status" value="1"/>
</dbReference>
<name>A0A9Q0M5I8_BLOTA</name>
<feature type="domain" description="RRM" evidence="18">
    <location>
        <begin position="11"/>
        <end position="84"/>
    </location>
</feature>
<keyword evidence="4" id="KW-0217">Developmental protein</keyword>
<keyword evidence="6" id="KW-0879">Wnt signaling pathway</keyword>
<evidence type="ECO:0000256" key="15">
    <source>
        <dbReference type="PROSITE-ProRule" id="PRU00176"/>
    </source>
</evidence>
<evidence type="ECO:0000259" key="17">
    <source>
        <dbReference type="PROSITE" id="PS50038"/>
    </source>
</evidence>
<dbReference type="SUPFAM" id="SSF63501">
    <property type="entry name" value="Frizzled cysteine-rich domain"/>
    <property type="match status" value="1"/>
</dbReference>
<dbReference type="PROSITE" id="PS50102">
    <property type="entry name" value="RRM"/>
    <property type="match status" value="1"/>
</dbReference>
<evidence type="ECO:0000313" key="20">
    <source>
        <dbReference type="Proteomes" id="UP001142055"/>
    </source>
</evidence>
<evidence type="ECO:0000256" key="14">
    <source>
        <dbReference type="PROSITE-ProRule" id="PRU00090"/>
    </source>
</evidence>
<evidence type="ECO:0008006" key="21">
    <source>
        <dbReference type="Google" id="ProtNLM"/>
    </source>
</evidence>
<dbReference type="AlphaFoldDB" id="A0A9Q0M5I8"/>
<dbReference type="Gene3D" id="3.30.70.330">
    <property type="match status" value="1"/>
</dbReference>
<gene>
    <name evidence="19" type="ORF">RDWZM_005176</name>
</gene>
<dbReference type="FunFam" id="1.10.2000.10:FF:000001">
    <property type="entry name" value="secreted frizzled-related protein 2"/>
    <property type="match status" value="1"/>
</dbReference>
<feature type="disulfide bond" evidence="14">
    <location>
        <begin position="357"/>
        <end position="403"/>
    </location>
</feature>
<evidence type="ECO:0000256" key="10">
    <source>
        <dbReference type="ARBA" id="ARBA00022884"/>
    </source>
</evidence>
<dbReference type="EMBL" id="JAPWDV010000002">
    <property type="protein sequence ID" value="KAJ6219364.1"/>
    <property type="molecule type" value="Genomic_DNA"/>
</dbReference>
<comment type="subcellular location">
    <subcellularLocation>
        <location evidence="1">Membrane</location>
        <topology evidence="1">Multi-pass membrane protein</topology>
    </subcellularLocation>
    <subcellularLocation>
        <location evidence="2">Secreted</location>
    </subcellularLocation>
</comment>
<feature type="compositionally biased region" description="Basic and acidic residues" evidence="16">
    <location>
        <begin position="475"/>
        <end position="489"/>
    </location>
</feature>
<feature type="domain" description="FZ" evidence="17">
    <location>
        <begin position="342"/>
        <end position="459"/>
    </location>
</feature>
<feature type="compositionally biased region" description="Basic residues" evidence="16">
    <location>
        <begin position="622"/>
        <end position="633"/>
    </location>
</feature>
<evidence type="ECO:0000256" key="5">
    <source>
        <dbReference type="ARBA" id="ARBA00022525"/>
    </source>
</evidence>
<keyword evidence="10 15" id="KW-0694">RNA-binding</keyword>
<comment type="caution">
    <text evidence="14">Lacks conserved residue(s) required for the propagation of feature annotation.</text>
</comment>
<dbReference type="Pfam" id="PF05154">
    <property type="entry name" value="TM2"/>
    <property type="match status" value="1"/>
</dbReference>
<protein>
    <recommendedName>
        <fullName evidence="21">RRM domain-containing protein</fullName>
    </recommendedName>
</protein>
<feature type="compositionally biased region" description="Low complexity" evidence="16">
    <location>
        <begin position="634"/>
        <end position="643"/>
    </location>
</feature>
<dbReference type="GO" id="GO:0060070">
    <property type="term" value="P:canonical Wnt signaling pathway"/>
    <property type="evidence" value="ECO:0007669"/>
    <property type="project" value="TreeGrafter"/>
</dbReference>
<evidence type="ECO:0000256" key="9">
    <source>
        <dbReference type="ARBA" id="ARBA00022782"/>
    </source>
</evidence>
<dbReference type="PANTHER" id="PTHR11309">
    <property type="entry name" value="FRIZZLED"/>
    <property type="match status" value="1"/>
</dbReference>
<evidence type="ECO:0000259" key="18">
    <source>
        <dbReference type="PROSITE" id="PS50102"/>
    </source>
</evidence>
<dbReference type="InterPro" id="IPR015526">
    <property type="entry name" value="Frizzled/SFRP"/>
</dbReference>
<evidence type="ECO:0000313" key="19">
    <source>
        <dbReference type="EMBL" id="KAJ6219364.1"/>
    </source>
</evidence>
<keyword evidence="20" id="KW-1185">Reference proteome</keyword>
<dbReference type="Proteomes" id="UP001142055">
    <property type="component" value="Chromosome 2"/>
</dbReference>
<dbReference type="PROSITE" id="PS50038">
    <property type="entry name" value="FZ"/>
    <property type="match status" value="1"/>
</dbReference>